<evidence type="ECO:0000256" key="1">
    <source>
        <dbReference type="ARBA" id="ARBA00004651"/>
    </source>
</evidence>
<keyword evidence="7" id="KW-0479">Metal-binding</keyword>
<dbReference type="RefSeq" id="WP_013444888.1">
    <property type="nucleotide sequence ID" value="NC_014734.1"/>
</dbReference>
<dbReference type="InterPro" id="IPR005744">
    <property type="entry name" value="Hy-lIII"/>
</dbReference>
<dbReference type="Pfam" id="PF03006">
    <property type="entry name" value="HlyIII"/>
    <property type="match status" value="1"/>
</dbReference>
<keyword evidence="6 8" id="KW-0472">Membrane</keyword>
<evidence type="ECO:0000256" key="6">
    <source>
        <dbReference type="ARBA" id="ARBA00023136"/>
    </source>
</evidence>
<evidence type="ECO:0000256" key="4">
    <source>
        <dbReference type="ARBA" id="ARBA00022692"/>
    </source>
</evidence>
<dbReference type="AlphaFoldDB" id="E4T475"/>
<keyword evidence="5 8" id="KW-1133">Transmembrane helix</keyword>
<sequence>MKRTNQHSSGSGSHNLSRYSVKEERANTYTHAAGIIFSVIAGFFLMQKATASGNTWAIVSDIVFVISMITMYSSSTFYHAEKSEQNKIRRRKFDHAAIYVQIAGSYTPFTLVVLRENGAWGWSLFGVIWTAAVLGVILSFINLKKGSKLETICYVAMGWVVVVAFKPLIDSLTATDSMNVFWWLVGGGIFYTVGAVLYQFKNIPYMHAIWHLFVLGGSICHFIGIYNIKI</sequence>
<feature type="binding site" evidence="7">
    <location>
        <position position="207"/>
    </location>
    <ligand>
        <name>Zn(2+)</name>
        <dbReference type="ChEBI" id="CHEBI:29105"/>
    </ligand>
</feature>
<dbReference type="STRING" id="694427.Palpr_1373"/>
<dbReference type="PANTHER" id="PTHR20855">
    <property type="entry name" value="ADIPOR/PROGESTIN RECEPTOR-RELATED"/>
    <property type="match status" value="1"/>
</dbReference>
<feature type="binding site" evidence="7">
    <location>
        <position position="211"/>
    </location>
    <ligand>
        <name>Zn(2+)</name>
        <dbReference type="ChEBI" id="CHEBI:29105"/>
    </ligand>
</feature>
<reference key="1">
    <citation type="submission" date="2010-11" db="EMBL/GenBank/DDBJ databases">
        <title>The complete genome of Paludibacter propionicigenes DSM 17365.</title>
        <authorList>
            <consortium name="US DOE Joint Genome Institute (JGI-PGF)"/>
            <person name="Lucas S."/>
            <person name="Copeland A."/>
            <person name="Lapidus A."/>
            <person name="Bruce D."/>
            <person name="Goodwin L."/>
            <person name="Pitluck S."/>
            <person name="Kyrpides N."/>
            <person name="Mavromatis K."/>
            <person name="Ivanova N."/>
            <person name="Munk A.C."/>
            <person name="Brettin T."/>
            <person name="Detter J.C."/>
            <person name="Han C."/>
            <person name="Tapia R."/>
            <person name="Land M."/>
            <person name="Hauser L."/>
            <person name="Markowitz V."/>
            <person name="Cheng J.-F."/>
            <person name="Hugenholtz P."/>
            <person name="Woyke T."/>
            <person name="Wu D."/>
            <person name="Gronow S."/>
            <person name="Wellnitz S."/>
            <person name="Brambilla E."/>
            <person name="Klenk H.-P."/>
            <person name="Eisen J.A."/>
        </authorList>
    </citation>
    <scope>NUCLEOTIDE SEQUENCE</scope>
    <source>
        <strain>WB4</strain>
    </source>
</reference>
<organism evidence="9 10">
    <name type="scientific">Paludibacter propionicigenes (strain DSM 17365 / JCM 13257 / WB4)</name>
    <dbReference type="NCBI Taxonomy" id="694427"/>
    <lineage>
        <taxon>Bacteria</taxon>
        <taxon>Pseudomonadati</taxon>
        <taxon>Bacteroidota</taxon>
        <taxon>Bacteroidia</taxon>
        <taxon>Bacteroidales</taxon>
        <taxon>Paludibacteraceae</taxon>
        <taxon>Paludibacter</taxon>
    </lineage>
</organism>
<feature type="binding site" evidence="7">
    <location>
        <position position="79"/>
    </location>
    <ligand>
        <name>Zn(2+)</name>
        <dbReference type="ChEBI" id="CHEBI:29105"/>
    </ligand>
</feature>
<evidence type="ECO:0000313" key="10">
    <source>
        <dbReference type="Proteomes" id="UP000008718"/>
    </source>
</evidence>
<comment type="subcellular location">
    <subcellularLocation>
        <location evidence="1">Cell membrane</location>
        <topology evidence="1">Multi-pass membrane protein</topology>
    </subcellularLocation>
</comment>
<evidence type="ECO:0000256" key="5">
    <source>
        <dbReference type="ARBA" id="ARBA00022989"/>
    </source>
</evidence>
<dbReference type="Proteomes" id="UP000008718">
    <property type="component" value="Chromosome"/>
</dbReference>
<protein>
    <submittedName>
        <fullName evidence="9">Channel protein, hemolysin III family</fullName>
    </submittedName>
</protein>
<keyword evidence="10" id="KW-1185">Reference proteome</keyword>
<dbReference type="HOGENOM" id="CLU_051078_1_1_10"/>
<dbReference type="OrthoDB" id="9813689at2"/>
<proteinExistence type="inferred from homology"/>
<name>E4T475_PALPW</name>
<feature type="transmembrane region" description="Helical" evidence="8">
    <location>
        <begin position="120"/>
        <end position="140"/>
    </location>
</feature>
<dbReference type="GO" id="GO:0005886">
    <property type="term" value="C:plasma membrane"/>
    <property type="evidence" value="ECO:0007669"/>
    <property type="project" value="UniProtKB-SubCell"/>
</dbReference>
<dbReference type="GO" id="GO:0046872">
    <property type="term" value="F:metal ion binding"/>
    <property type="evidence" value="ECO:0007669"/>
    <property type="project" value="UniProtKB-KW"/>
</dbReference>
<evidence type="ECO:0000256" key="2">
    <source>
        <dbReference type="ARBA" id="ARBA00008488"/>
    </source>
</evidence>
<evidence type="ECO:0000313" key="9">
    <source>
        <dbReference type="EMBL" id="ADQ79519.1"/>
    </source>
</evidence>
<keyword evidence="7" id="KW-0862">Zinc</keyword>
<gene>
    <name evidence="9" type="ordered locus">Palpr_1373</name>
</gene>
<feature type="transmembrane region" description="Helical" evidence="8">
    <location>
        <begin position="181"/>
        <end position="198"/>
    </location>
</feature>
<feature type="transmembrane region" description="Helical" evidence="8">
    <location>
        <begin position="96"/>
        <end position="114"/>
    </location>
</feature>
<dbReference type="EMBL" id="CP002345">
    <property type="protein sequence ID" value="ADQ79519.1"/>
    <property type="molecule type" value="Genomic_DNA"/>
</dbReference>
<dbReference type="GO" id="GO:0140911">
    <property type="term" value="F:pore-forming activity"/>
    <property type="evidence" value="ECO:0007669"/>
    <property type="project" value="InterPro"/>
</dbReference>
<feature type="transmembrane region" description="Helical" evidence="8">
    <location>
        <begin position="152"/>
        <end position="169"/>
    </location>
</feature>
<evidence type="ECO:0000256" key="7">
    <source>
        <dbReference type="PIRSR" id="PIRSR604254-1"/>
    </source>
</evidence>
<reference evidence="9 10" key="2">
    <citation type="journal article" date="2011" name="Stand. Genomic Sci.">
        <title>Complete genome sequence of Paludibacter propionicigenes type strain (WB4).</title>
        <authorList>
            <person name="Gronow S."/>
            <person name="Munk C."/>
            <person name="Lapidus A."/>
            <person name="Nolan M."/>
            <person name="Lucas S."/>
            <person name="Hammon N."/>
            <person name="Deshpande S."/>
            <person name="Cheng J.F."/>
            <person name="Tapia R."/>
            <person name="Han C."/>
            <person name="Goodwin L."/>
            <person name="Pitluck S."/>
            <person name="Liolios K."/>
            <person name="Ivanova N."/>
            <person name="Mavromatis K."/>
            <person name="Mikhailova N."/>
            <person name="Pati A."/>
            <person name="Chen A."/>
            <person name="Palaniappan K."/>
            <person name="Land M."/>
            <person name="Hauser L."/>
            <person name="Chang Y.J."/>
            <person name="Jeffries C.D."/>
            <person name="Brambilla E."/>
            <person name="Rohde M."/>
            <person name="Goker M."/>
            <person name="Detter J.C."/>
            <person name="Woyke T."/>
            <person name="Bristow J."/>
            <person name="Eisen J.A."/>
            <person name="Markowitz V."/>
            <person name="Hugenholtz P."/>
            <person name="Kyrpides N.C."/>
            <person name="Klenk H.P."/>
        </authorList>
    </citation>
    <scope>NUCLEOTIDE SEQUENCE [LARGE SCALE GENOMIC DNA]</scope>
    <source>
        <strain evidence="10">DSM 17365 / JCM 13257 / WB4</strain>
    </source>
</reference>
<dbReference type="PANTHER" id="PTHR20855:SF3">
    <property type="entry name" value="LD03007P"/>
    <property type="match status" value="1"/>
</dbReference>
<feature type="transmembrane region" description="Helical" evidence="8">
    <location>
        <begin position="210"/>
        <end position="228"/>
    </location>
</feature>
<accession>E4T475</accession>
<feature type="transmembrane region" description="Helical" evidence="8">
    <location>
        <begin position="53"/>
        <end position="75"/>
    </location>
</feature>
<dbReference type="NCBIfam" id="TIGR01065">
    <property type="entry name" value="hlyIII"/>
    <property type="match status" value="1"/>
</dbReference>
<dbReference type="KEGG" id="ppn:Palpr_1373"/>
<evidence type="ECO:0000256" key="3">
    <source>
        <dbReference type="ARBA" id="ARBA00022475"/>
    </source>
</evidence>
<evidence type="ECO:0000256" key="8">
    <source>
        <dbReference type="SAM" id="Phobius"/>
    </source>
</evidence>
<keyword evidence="3" id="KW-1003">Cell membrane</keyword>
<feature type="transmembrane region" description="Helical" evidence="8">
    <location>
        <begin position="28"/>
        <end position="47"/>
    </location>
</feature>
<keyword evidence="4 8" id="KW-0812">Transmembrane</keyword>
<dbReference type="InterPro" id="IPR004254">
    <property type="entry name" value="AdipoR/HlyIII-related"/>
</dbReference>
<dbReference type="eggNOG" id="COG1272">
    <property type="taxonomic scope" value="Bacteria"/>
</dbReference>
<comment type="similarity">
    <text evidence="2">Belongs to the UPF0073 (Hly-III) family.</text>
</comment>